<proteinExistence type="predicted"/>
<dbReference type="EMBL" id="JARYTV010000002">
    <property type="protein sequence ID" value="MDH7959396.1"/>
    <property type="molecule type" value="Genomic_DNA"/>
</dbReference>
<dbReference type="AlphaFoldDB" id="A0AA43PCV7"/>
<accession>A0AA43PCV7</accession>
<evidence type="ECO:0000259" key="1">
    <source>
        <dbReference type="PROSITE" id="PS50943"/>
    </source>
</evidence>
<evidence type="ECO:0000313" key="3">
    <source>
        <dbReference type="Proteomes" id="UP001157396"/>
    </source>
</evidence>
<dbReference type="InterPro" id="IPR010982">
    <property type="entry name" value="Lambda_DNA-bd_dom_sf"/>
</dbReference>
<feature type="domain" description="HTH cro/C1-type" evidence="1">
    <location>
        <begin position="10"/>
        <end position="63"/>
    </location>
</feature>
<dbReference type="Proteomes" id="UP001157396">
    <property type="component" value="Unassembled WGS sequence"/>
</dbReference>
<dbReference type="Pfam" id="PF21259">
    <property type="entry name" value="Rgg_C"/>
    <property type="match status" value="1"/>
</dbReference>
<dbReference type="RefSeq" id="WP_265149464.1">
    <property type="nucleotide sequence ID" value="NZ_AP026069.1"/>
</dbReference>
<dbReference type="InterPro" id="IPR010057">
    <property type="entry name" value="Transcription_activator_Rgg_C"/>
</dbReference>
<dbReference type="InterPro" id="IPR001387">
    <property type="entry name" value="Cro/C1-type_HTH"/>
</dbReference>
<evidence type="ECO:0000313" key="2">
    <source>
        <dbReference type="EMBL" id="MDH7959396.1"/>
    </source>
</evidence>
<comment type="caution">
    <text evidence="2">The sequence shown here is derived from an EMBL/GenBank/DDBJ whole genome shotgun (WGS) entry which is preliminary data.</text>
</comment>
<dbReference type="GO" id="GO:0003677">
    <property type="term" value="F:DNA binding"/>
    <property type="evidence" value="ECO:0007669"/>
    <property type="project" value="InterPro"/>
</dbReference>
<protein>
    <submittedName>
        <fullName evidence="2">Helix-turn-helix domain-containing protein</fullName>
    </submittedName>
</protein>
<organism evidence="2 3">
    <name type="scientific">Lactococcus garvieae</name>
    <dbReference type="NCBI Taxonomy" id="1363"/>
    <lineage>
        <taxon>Bacteria</taxon>
        <taxon>Bacillati</taxon>
        <taxon>Bacillota</taxon>
        <taxon>Bacilli</taxon>
        <taxon>Lactobacillales</taxon>
        <taxon>Streptococcaceae</taxon>
        <taxon>Lactococcus</taxon>
    </lineage>
</organism>
<dbReference type="PROSITE" id="PS50943">
    <property type="entry name" value="HTH_CROC1"/>
    <property type="match status" value="1"/>
</dbReference>
<dbReference type="PANTHER" id="PTHR37038">
    <property type="entry name" value="TRANSCRIPTIONAL REGULATOR-RELATED"/>
    <property type="match status" value="1"/>
</dbReference>
<dbReference type="SMART" id="SM00530">
    <property type="entry name" value="HTH_XRE"/>
    <property type="match status" value="1"/>
</dbReference>
<dbReference type="CDD" id="cd00093">
    <property type="entry name" value="HTH_XRE"/>
    <property type="match status" value="1"/>
</dbReference>
<sequence>MAYKKFGNAFRQLREQKSLSLSDFTSIGISKASLSRFERAETMMSFEKVVQALQLMGVSLEEYENFLNDYSLDESSSLIKEIEIALFKGDGTQLQKIYTMNTSSDYRQISLAAKASFTSLNCEEIDEITDFLYNIQIWSTIELFIFYFTMDDLNTNDILYLINSFFIVKNNKIFNSPKYKGLFVRICCRAICILSYRGHRDGSEHIIKQVDIHKLVNSMFLRNLFHFSKGFWTYTFKSKNEGNTIILRALDIFYSLSTPDIANYYQNRYDLYLKK</sequence>
<dbReference type="Gene3D" id="1.10.260.40">
    <property type="entry name" value="lambda repressor-like DNA-binding domains"/>
    <property type="match status" value="1"/>
</dbReference>
<dbReference type="NCBIfam" id="TIGR01716">
    <property type="entry name" value="RGG_Cterm"/>
    <property type="match status" value="1"/>
</dbReference>
<name>A0AA43PCV7_9LACT</name>
<gene>
    <name evidence="2" type="ORF">QHR29_02800</name>
</gene>
<dbReference type="SUPFAM" id="SSF47413">
    <property type="entry name" value="lambda repressor-like DNA-binding domains"/>
    <property type="match status" value="1"/>
</dbReference>
<dbReference type="Pfam" id="PF13560">
    <property type="entry name" value="HTH_31"/>
    <property type="match status" value="1"/>
</dbReference>
<dbReference type="InterPro" id="IPR053163">
    <property type="entry name" value="HTH-type_regulator_Rgg"/>
</dbReference>
<reference evidence="2" key="1">
    <citation type="submission" date="2023-04" db="EMBL/GenBank/DDBJ databases">
        <title>Genomic analysis of Lactococcus garvieae isolates.</title>
        <authorList>
            <person name="Zhanghang C."/>
        </authorList>
    </citation>
    <scope>NUCLEOTIDE SEQUENCE</scope>
    <source>
        <strain evidence="2">ZB-1</strain>
    </source>
</reference>